<dbReference type="PANTHER" id="PTHR36508:SF1">
    <property type="entry name" value="PROTEIN SLYX"/>
    <property type="match status" value="1"/>
</dbReference>
<reference evidence="2 3" key="1">
    <citation type="submission" date="2019-08" db="EMBL/GenBank/DDBJ databases">
        <title>Parahaliea maris sp. nov., isolated from the surface seawater.</title>
        <authorList>
            <person name="Liu Y."/>
        </authorList>
    </citation>
    <scope>NUCLEOTIDE SEQUENCE [LARGE SCALE GENOMIC DNA]</scope>
    <source>
        <strain evidence="2 3">S2-26</strain>
    </source>
</reference>
<sequence>MSDDATLVLLQELQSQLAFQDDTIAALNDAVSAQQQEILLLRRQLELLKQRQDEQAAALEEMPGADVASERPPHY</sequence>
<dbReference type="EMBL" id="VRYZ01000002">
    <property type="protein sequence ID" value="TXS93312.1"/>
    <property type="molecule type" value="Genomic_DNA"/>
</dbReference>
<evidence type="ECO:0000256" key="1">
    <source>
        <dbReference type="SAM" id="MobiDB-lite"/>
    </source>
</evidence>
<dbReference type="PANTHER" id="PTHR36508">
    <property type="entry name" value="PROTEIN SLYX"/>
    <property type="match status" value="1"/>
</dbReference>
<dbReference type="Pfam" id="PF04102">
    <property type="entry name" value="SlyX"/>
    <property type="match status" value="1"/>
</dbReference>
<evidence type="ECO:0000313" key="2">
    <source>
        <dbReference type="EMBL" id="TXS93312.1"/>
    </source>
</evidence>
<name>A0A5C9A0A2_9GAMM</name>
<keyword evidence="3" id="KW-1185">Reference proteome</keyword>
<dbReference type="Gene3D" id="1.20.5.300">
    <property type="match status" value="1"/>
</dbReference>
<organism evidence="2 3">
    <name type="scientific">Parahaliea aestuarii</name>
    <dbReference type="NCBI Taxonomy" id="1852021"/>
    <lineage>
        <taxon>Bacteria</taxon>
        <taxon>Pseudomonadati</taxon>
        <taxon>Pseudomonadota</taxon>
        <taxon>Gammaproteobacteria</taxon>
        <taxon>Cellvibrionales</taxon>
        <taxon>Halieaceae</taxon>
        <taxon>Parahaliea</taxon>
    </lineage>
</organism>
<protein>
    <submittedName>
        <fullName evidence="2">SlyX family protein</fullName>
    </submittedName>
</protein>
<dbReference type="OrthoDB" id="8606883at2"/>
<evidence type="ECO:0000313" key="3">
    <source>
        <dbReference type="Proteomes" id="UP000321933"/>
    </source>
</evidence>
<dbReference type="Proteomes" id="UP000321933">
    <property type="component" value="Unassembled WGS sequence"/>
</dbReference>
<dbReference type="InterPro" id="IPR007236">
    <property type="entry name" value="SlyX"/>
</dbReference>
<dbReference type="RefSeq" id="WP_148063248.1">
    <property type="nucleotide sequence ID" value="NZ_VRYZ01000002.1"/>
</dbReference>
<gene>
    <name evidence="2" type="ORF">FVW59_05590</name>
</gene>
<feature type="region of interest" description="Disordered" evidence="1">
    <location>
        <begin position="56"/>
        <end position="75"/>
    </location>
</feature>
<comment type="caution">
    <text evidence="2">The sequence shown here is derived from an EMBL/GenBank/DDBJ whole genome shotgun (WGS) entry which is preliminary data.</text>
</comment>
<proteinExistence type="predicted"/>
<dbReference type="AlphaFoldDB" id="A0A5C9A0A2"/>
<accession>A0A5C9A0A2</accession>